<comment type="caution">
    <text evidence="1">The sequence shown here is derived from an EMBL/GenBank/DDBJ whole genome shotgun (WGS) entry which is preliminary data.</text>
</comment>
<accession>A0AC61R834</accession>
<protein>
    <submittedName>
        <fullName evidence="1">Uncharacterized protein</fullName>
    </submittedName>
</protein>
<name>A0AC61R834_9FIRM</name>
<reference evidence="1" key="1">
    <citation type="submission" date="2019-04" db="EMBL/GenBank/DDBJ databases">
        <title>Microbes associate with the intestines of laboratory mice.</title>
        <authorList>
            <person name="Navarre W."/>
            <person name="Wong E."/>
            <person name="Huang K."/>
            <person name="Tropini C."/>
            <person name="Ng K."/>
            <person name="Yu B."/>
        </authorList>
    </citation>
    <scope>NUCLEOTIDE SEQUENCE</scope>
    <source>
        <strain evidence="1">NM09_H32</strain>
    </source>
</reference>
<gene>
    <name evidence="1" type="ORF">E5336_04640</name>
</gene>
<dbReference type="Proteomes" id="UP000308836">
    <property type="component" value="Unassembled WGS sequence"/>
</dbReference>
<evidence type="ECO:0000313" key="1">
    <source>
        <dbReference type="EMBL" id="TGY66352.1"/>
    </source>
</evidence>
<proteinExistence type="predicted"/>
<sequence length="454" mass="50839">MKKVKKIPKGSKIKKKIESLTPRHWVGIVLAVAALLILGFVYCNKPNELDKITQDYIETIDTSTIRGEVERQFDNEYKAQDYLFYGETLSMFGNPYDAEQENLDPFMGKALVLRNIETGKEYNFTFSGSADGAIPLGQLDEGAYEVFIYDQYIKKRVYFDKAFTSKPLVTMRRGGKVKNITLEADKDIFRKFNVELANNYAFLVVKDTIPQSEIVDVVIDPSGNVFNELTQELEPGFASGQISEAQASYELAQKVKTELERYGLKVLISRNPDSTPSYYGENGRVGQGYEHQAKVFLNLSMCDEESVNRPFFIVSPLTNASLANEMAYIMTQNGIELDYPYTTTDLLANGVIFDTNIVDNEYNVTPFTINPAIRESGGKATYAGQYNQVGNGTYASHDGMYGLMFEYANIASSDSVDYYQANQDKIAKSLAQGLASYFQLKEVDSDEAASESSI</sequence>
<evidence type="ECO:0000313" key="2">
    <source>
        <dbReference type="Proteomes" id="UP000308836"/>
    </source>
</evidence>
<dbReference type="EMBL" id="SRYG01000007">
    <property type="protein sequence ID" value="TGY66352.1"/>
    <property type="molecule type" value="Genomic_DNA"/>
</dbReference>
<organism evidence="1 2">
    <name type="scientific">Dubosiella muris</name>
    <dbReference type="NCBI Taxonomy" id="3038133"/>
    <lineage>
        <taxon>Bacteria</taxon>
        <taxon>Bacillati</taxon>
        <taxon>Bacillota</taxon>
        <taxon>Erysipelotrichia</taxon>
        <taxon>Erysipelotrichales</taxon>
        <taxon>Erysipelotrichaceae</taxon>
        <taxon>Dubosiella</taxon>
    </lineage>
</organism>
<keyword evidence="2" id="KW-1185">Reference proteome</keyword>